<organism evidence="11 12">
    <name type="scientific">Torulaspora delbrueckii</name>
    <name type="common">Yeast</name>
    <name type="synonym">Candida colliculosa</name>
    <dbReference type="NCBI Taxonomy" id="4950"/>
    <lineage>
        <taxon>Eukaryota</taxon>
        <taxon>Fungi</taxon>
        <taxon>Dikarya</taxon>
        <taxon>Ascomycota</taxon>
        <taxon>Saccharomycotina</taxon>
        <taxon>Saccharomycetes</taxon>
        <taxon>Saccharomycetales</taxon>
        <taxon>Saccharomycetaceae</taxon>
        <taxon>Torulaspora</taxon>
    </lineage>
</organism>
<keyword evidence="6" id="KW-0206">Cytoskeleton</keyword>
<comment type="function">
    <text evidence="7">Component of the spindle pole body (SPB) required for insertion of the nascent SPB into the nuclear envelope and for the proper execution of spindle pole body (SPB) duplication. Connects the central plaque of the SPB with the half-bridge. Required for proper localization of CDC5 at the SPB and for proper M-phase progression.</text>
</comment>
<gene>
    <name evidence="11" type="primary">TDEL0A07050</name>
    <name evidence="11" type="ORF">TDEL_0A07050</name>
</gene>
<dbReference type="EMBL" id="HE616742">
    <property type="protein sequence ID" value="CCE90037.1"/>
    <property type="molecule type" value="Genomic_DNA"/>
</dbReference>
<reference evidence="11 12" key="1">
    <citation type="journal article" date="2011" name="Proc. Natl. Acad. Sci. U.S.A.">
        <title>Evolutionary erosion of yeast sex chromosomes by mating-type switching accidents.</title>
        <authorList>
            <person name="Gordon J.L."/>
            <person name="Armisen D."/>
            <person name="Proux-Wera E."/>
            <person name="Oheigeartaigh S.S."/>
            <person name="Byrne K.P."/>
            <person name="Wolfe K.H."/>
        </authorList>
    </citation>
    <scope>NUCLEOTIDE SEQUENCE [LARGE SCALE GENOMIC DNA]</scope>
    <source>
        <strain evidence="12">ATCC 10662 / CBS 1146 / NBRC 0425 / NCYC 2629 / NRRL Y-866</strain>
    </source>
</reference>
<comment type="similarity">
    <text evidence="2">Belongs to the BBP1 family.</text>
</comment>
<keyword evidence="12" id="KW-1185">Reference proteome</keyword>
<evidence type="ECO:0000313" key="11">
    <source>
        <dbReference type="EMBL" id="CCE90037.1"/>
    </source>
</evidence>
<evidence type="ECO:0000259" key="10">
    <source>
        <dbReference type="Pfam" id="PF15272"/>
    </source>
</evidence>
<dbReference type="HOGENOM" id="CLU_711875_0_0_1"/>
<name>G8ZN43_TORDE</name>
<accession>G8ZN43</accession>
<evidence type="ECO:0000256" key="3">
    <source>
        <dbReference type="ARBA" id="ARBA00021092"/>
    </source>
</evidence>
<dbReference type="GeneID" id="11502914"/>
<evidence type="ECO:0000256" key="2">
    <source>
        <dbReference type="ARBA" id="ARBA00006554"/>
    </source>
</evidence>
<feature type="region of interest" description="Disordered" evidence="8">
    <location>
        <begin position="92"/>
        <end position="125"/>
    </location>
</feature>
<feature type="compositionally biased region" description="Basic and acidic residues" evidence="8">
    <location>
        <begin position="43"/>
        <end position="55"/>
    </location>
</feature>
<evidence type="ECO:0000259" key="9">
    <source>
        <dbReference type="Pfam" id="PF15271"/>
    </source>
</evidence>
<evidence type="ECO:0000313" key="12">
    <source>
        <dbReference type="Proteomes" id="UP000005627"/>
    </source>
</evidence>
<dbReference type="Pfam" id="PF15271">
    <property type="entry name" value="BBP1_N"/>
    <property type="match status" value="1"/>
</dbReference>
<dbReference type="Pfam" id="PF15272">
    <property type="entry name" value="BBP1_C"/>
    <property type="match status" value="1"/>
</dbReference>
<feature type="compositionally biased region" description="Polar residues" evidence="8">
    <location>
        <begin position="103"/>
        <end position="113"/>
    </location>
</feature>
<proteinExistence type="inferred from homology"/>
<feature type="region of interest" description="Disordered" evidence="8">
    <location>
        <begin position="43"/>
        <end position="66"/>
    </location>
</feature>
<dbReference type="GO" id="GO:0005816">
    <property type="term" value="C:spindle pole body"/>
    <property type="evidence" value="ECO:0007669"/>
    <property type="project" value="UniProtKB-SubCell"/>
</dbReference>
<dbReference type="AlphaFoldDB" id="G8ZN43"/>
<keyword evidence="5" id="KW-0175">Coiled coil</keyword>
<dbReference type="InterPro" id="IPR029328">
    <property type="entry name" value="Bbp1_N"/>
</dbReference>
<dbReference type="KEGG" id="tdl:TDEL_0A07050"/>
<dbReference type="FunCoup" id="G8ZN43">
    <property type="interactions" value="135"/>
</dbReference>
<dbReference type="STRING" id="1076872.G8ZN43"/>
<evidence type="ECO:0000256" key="5">
    <source>
        <dbReference type="ARBA" id="ARBA00023054"/>
    </source>
</evidence>
<sequence>MLWSGANDTSDESLESTEGGYAGLYRWTMDALFGSRVSPSRKYKEFAQDDTNYKREGRRRVRSPESTIMRSNSWSGLDSGFYRRNDLLPPSIEEDMEVPRPIESSNSLLNSSRVYRRPEEQPTDTFAARRRRLGDDGEDHSIVLQSPQQDDPLISKLFQKKTRTRKPEDHTKRVQIPGKFPSPSKNAQQKNYTADYLEVLDQLSRNERLLDDLNQDFHKKQSRIQQREQTYQEKYLQTRAELIDELKHSKRLYDNYYKLYTKYQQLREISQDAVRMQHRISGLESQLVDSAIDKDRQIHDLTRKLFDMDLRVQESETARKREAASYQARIDELERQNMLQPDVGVSSLSFSPSNYRDTSSDYNPAIDSHFLKNLV</sequence>
<protein>
    <recommendedName>
        <fullName evidence="3">Spindle pole component BBP1</fullName>
    </recommendedName>
</protein>
<feature type="domain" description="Spindle pole body component Bbp1 C-terminal" evidence="10">
    <location>
        <begin position="191"/>
        <end position="374"/>
    </location>
</feature>
<evidence type="ECO:0000256" key="8">
    <source>
        <dbReference type="SAM" id="MobiDB-lite"/>
    </source>
</evidence>
<keyword evidence="4" id="KW-0963">Cytoplasm</keyword>
<dbReference type="InterPro" id="IPR029330">
    <property type="entry name" value="Bbp1_C"/>
</dbReference>
<comment type="subcellular location">
    <subcellularLocation>
        <location evidence="1">Cytoplasm</location>
        <location evidence="1">Cytoskeleton</location>
        <location evidence="1">Microtubule organizing center</location>
        <location evidence="1">Spindle pole body</location>
    </subcellularLocation>
</comment>
<dbReference type="Proteomes" id="UP000005627">
    <property type="component" value="Chromosome 1"/>
</dbReference>
<feature type="domain" description="Spindle pole component Bbp1 N-terminal" evidence="9">
    <location>
        <begin position="19"/>
        <end position="160"/>
    </location>
</feature>
<feature type="region of interest" description="Disordered" evidence="8">
    <location>
        <begin position="160"/>
        <end position="188"/>
    </location>
</feature>
<dbReference type="OrthoDB" id="4042536at2759"/>
<evidence type="ECO:0000256" key="4">
    <source>
        <dbReference type="ARBA" id="ARBA00022490"/>
    </source>
</evidence>
<evidence type="ECO:0000256" key="1">
    <source>
        <dbReference type="ARBA" id="ARBA00004317"/>
    </source>
</evidence>
<evidence type="ECO:0000256" key="6">
    <source>
        <dbReference type="ARBA" id="ARBA00023212"/>
    </source>
</evidence>
<dbReference type="RefSeq" id="XP_003679248.1">
    <property type="nucleotide sequence ID" value="XM_003679200.1"/>
</dbReference>
<evidence type="ECO:0000256" key="7">
    <source>
        <dbReference type="ARBA" id="ARBA00024676"/>
    </source>
</evidence>
<dbReference type="InParanoid" id="G8ZN43"/>
<dbReference type="eggNOG" id="ENOG502RYZ2">
    <property type="taxonomic scope" value="Eukaryota"/>
</dbReference>